<accession>A0ABZ2XP78</accession>
<evidence type="ECO:0000313" key="6">
    <source>
        <dbReference type="Proteomes" id="UP001479520"/>
    </source>
</evidence>
<evidence type="ECO:0000313" key="5">
    <source>
        <dbReference type="EMBL" id="WZJ23175.1"/>
    </source>
</evidence>
<keyword evidence="6" id="KW-1185">Reference proteome</keyword>
<dbReference type="InterPro" id="IPR050679">
    <property type="entry name" value="Bact_HTH_transcr_reg"/>
</dbReference>
<feature type="domain" description="HTH gntR-type" evidence="4">
    <location>
        <begin position="9"/>
        <end position="77"/>
    </location>
</feature>
<organism evidence="5 6">
    <name type="scientific">Azonexus hydrophilus</name>
    <dbReference type="NCBI Taxonomy" id="418702"/>
    <lineage>
        <taxon>Bacteria</taxon>
        <taxon>Pseudomonadati</taxon>
        <taxon>Pseudomonadota</taxon>
        <taxon>Betaproteobacteria</taxon>
        <taxon>Rhodocyclales</taxon>
        <taxon>Azonexaceae</taxon>
        <taxon>Azonexus</taxon>
    </lineage>
</organism>
<dbReference type="CDD" id="cd07377">
    <property type="entry name" value="WHTH_GntR"/>
    <property type="match status" value="1"/>
</dbReference>
<dbReference type="Gene3D" id="3.40.1410.10">
    <property type="entry name" value="Chorismate lyase-like"/>
    <property type="match status" value="1"/>
</dbReference>
<dbReference type="PROSITE" id="PS50949">
    <property type="entry name" value="HTH_GNTR"/>
    <property type="match status" value="1"/>
</dbReference>
<name>A0ABZ2XP78_9RHOO</name>
<protein>
    <submittedName>
        <fullName evidence="5">GntR family transcriptional regulator</fullName>
    </submittedName>
</protein>
<dbReference type="InterPro" id="IPR028978">
    <property type="entry name" value="Chorismate_lyase_/UTRA_dom_sf"/>
</dbReference>
<sequence length="242" mass="26985">MRSTAPTFSPLYRQIKDFLIASLERGEWGPGDAIPSEGELAQRFNVSQGTVRKAIDEMAAENMLVRRQGKGTFVSTHSDPRSFYRFLRLLPDDGVAVPSVSKPFFCEKIPASPEVARELGLRLGDPVIHVKRLLSFAGQTVVFDQLYLVGDLFNELTLEALRAGERSLYSLFESDFGVRMISAEERLRAVAADAESAGHLGVDVGAPLLLVERTAYTYGNKPVEWRRGLYCTAHHYYRNDLG</sequence>
<proteinExistence type="predicted"/>
<dbReference type="RefSeq" id="WP_341744551.1">
    <property type="nucleotide sequence ID" value="NZ_CP151406.1"/>
</dbReference>
<dbReference type="SUPFAM" id="SSF64288">
    <property type="entry name" value="Chorismate lyase-like"/>
    <property type="match status" value="1"/>
</dbReference>
<dbReference type="PANTHER" id="PTHR44846:SF1">
    <property type="entry name" value="MANNOSYL-D-GLYCERATE TRANSPORT_METABOLISM SYSTEM REPRESSOR MNGR-RELATED"/>
    <property type="match status" value="1"/>
</dbReference>
<dbReference type="InterPro" id="IPR036388">
    <property type="entry name" value="WH-like_DNA-bd_sf"/>
</dbReference>
<dbReference type="Proteomes" id="UP001479520">
    <property type="component" value="Chromosome"/>
</dbReference>
<dbReference type="PRINTS" id="PR00035">
    <property type="entry name" value="HTHGNTR"/>
</dbReference>
<evidence type="ECO:0000259" key="4">
    <source>
        <dbReference type="PROSITE" id="PS50949"/>
    </source>
</evidence>
<dbReference type="PANTHER" id="PTHR44846">
    <property type="entry name" value="MANNOSYL-D-GLYCERATE TRANSPORT/METABOLISM SYSTEM REPRESSOR MNGR-RELATED"/>
    <property type="match status" value="1"/>
</dbReference>
<keyword evidence="3" id="KW-0804">Transcription</keyword>
<dbReference type="InterPro" id="IPR011663">
    <property type="entry name" value="UTRA"/>
</dbReference>
<dbReference type="SMART" id="SM00866">
    <property type="entry name" value="UTRA"/>
    <property type="match status" value="1"/>
</dbReference>
<dbReference type="InterPro" id="IPR036390">
    <property type="entry name" value="WH_DNA-bd_sf"/>
</dbReference>
<keyword evidence="1" id="KW-0805">Transcription regulation</keyword>
<evidence type="ECO:0000256" key="3">
    <source>
        <dbReference type="ARBA" id="ARBA00023163"/>
    </source>
</evidence>
<evidence type="ECO:0000256" key="2">
    <source>
        <dbReference type="ARBA" id="ARBA00023125"/>
    </source>
</evidence>
<dbReference type="SMART" id="SM00345">
    <property type="entry name" value="HTH_GNTR"/>
    <property type="match status" value="1"/>
</dbReference>
<keyword evidence="2" id="KW-0238">DNA-binding</keyword>
<dbReference type="EMBL" id="CP151406">
    <property type="protein sequence ID" value="WZJ23175.1"/>
    <property type="molecule type" value="Genomic_DNA"/>
</dbReference>
<reference evidence="5 6" key="1">
    <citation type="submission" date="2024-04" db="EMBL/GenBank/DDBJ databases">
        <title>Dissimilatory iodate-reducing microorganisms contribute to the enrichment of iodine in groundwater.</title>
        <authorList>
            <person name="Jiang Z."/>
        </authorList>
    </citation>
    <scope>NUCLEOTIDE SEQUENCE [LARGE SCALE GENOMIC DNA]</scope>
    <source>
        <strain evidence="5 6">NCP973</strain>
    </source>
</reference>
<gene>
    <name evidence="5" type="ORF">AADV58_11950</name>
</gene>
<dbReference type="InterPro" id="IPR000524">
    <property type="entry name" value="Tscrpt_reg_HTH_GntR"/>
</dbReference>
<evidence type="ECO:0000256" key="1">
    <source>
        <dbReference type="ARBA" id="ARBA00023015"/>
    </source>
</evidence>
<dbReference type="SUPFAM" id="SSF46785">
    <property type="entry name" value="Winged helix' DNA-binding domain"/>
    <property type="match status" value="1"/>
</dbReference>
<dbReference type="Pfam" id="PF07702">
    <property type="entry name" value="UTRA"/>
    <property type="match status" value="1"/>
</dbReference>
<dbReference type="Pfam" id="PF00392">
    <property type="entry name" value="GntR"/>
    <property type="match status" value="1"/>
</dbReference>
<dbReference type="Gene3D" id="1.10.10.10">
    <property type="entry name" value="Winged helix-like DNA-binding domain superfamily/Winged helix DNA-binding domain"/>
    <property type="match status" value="1"/>
</dbReference>